<feature type="non-terminal residue" evidence="1">
    <location>
        <position position="75"/>
    </location>
</feature>
<accession>A0A392UTU0</accession>
<evidence type="ECO:0000313" key="1">
    <source>
        <dbReference type="EMBL" id="MCI79396.1"/>
    </source>
</evidence>
<sequence>IMSFPVNIPRRPRTHRFVVDHDVVVENADDVGHEAIVVQEGIVVQNVVEEVADVVGHEAIVVQEGIVVQNVVEEV</sequence>
<keyword evidence="2" id="KW-1185">Reference proteome</keyword>
<protein>
    <submittedName>
        <fullName evidence="1">Uncharacterized protein</fullName>
    </submittedName>
</protein>
<organism evidence="1 2">
    <name type="scientific">Trifolium medium</name>
    <dbReference type="NCBI Taxonomy" id="97028"/>
    <lineage>
        <taxon>Eukaryota</taxon>
        <taxon>Viridiplantae</taxon>
        <taxon>Streptophyta</taxon>
        <taxon>Embryophyta</taxon>
        <taxon>Tracheophyta</taxon>
        <taxon>Spermatophyta</taxon>
        <taxon>Magnoliopsida</taxon>
        <taxon>eudicotyledons</taxon>
        <taxon>Gunneridae</taxon>
        <taxon>Pentapetalae</taxon>
        <taxon>rosids</taxon>
        <taxon>fabids</taxon>
        <taxon>Fabales</taxon>
        <taxon>Fabaceae</taxon>
        <taxon>Papilionoideae</taxon>
        <taxon>50 kb inversion clade</taxon>
        <taxon>NPAAA clade</taxon>
        <taxon>Hologalegina</taxon>
        <taxon>IRL clade</taxon>
        <taxon>Trifolieae</taxon>
        <taxon>Trifolium</taxon>
    </lineage>
</organism>
<dbReference type="Proteomes" id="UP000265520">
    <property type="component" value="Unassembled WGS sequence"/>
</dbReference>
<dbReference type="EMBL" id="LXQA010972839">
    <property type="protein sequence ID" value="MCI79396.1"/>
    <property type="molecule type" value="Genomic_DNA"/>
</dbReference>
<name>A0A392UTU0_9FABA</name>
<proteinExistence type="predicted"/>
<reference evidence="1 2" key="1">
    <citation type="journal article" date="2018" name="Front. Plant Sci.">
        <title>Red Clover (Trifolium pratense) and Zigzag Clover (T. medium) - A Picture of Genomic Similarities and Differences.</title>
        <authorList>
            <person name="Dluhosova J."/>
            <person name="Istvanek J."/>
            <person name="Nedelnik J."/>
            <person name="Repkova J."/>
        </authorList>
    </citation>
    <scope>NUCLEOTIDE SEQUENCE [LARGE SCALE GENOMIC DNA]</scope>
    <source>
        <strain evidence="2">cv. 10/8</strain>
        <tissue evidence="1">Leaf</tissue>
    </source>
</reference>
<comment type="caution">
    <text evidence="1">The sequence shown here is derived from an EMBL/GenBank/DDBJ whole genome shotgun (WGS) entry which is preliminary data.</text>
</comment>
<dbReference type="AlphaFoldDB" id="A0A392UTU0"/>
<evidence type="ECO:0000313" key="2">
    <source>
        <dbReference type="Proteomes" id="UP000265520"/>
    </source>
</evidence>
<feature type="non-terminal residue" evidence="1">
    <location>
        <position position="1"/>
    </location>
</feature>